<dbReference type="Pfam" id="PF07715">
    <property type="entry name" value="Plug"/>
    <property type="match status" value="1"/>
</dbReference>
<evidence type="ECO:0000256" key="11">
    <source>
        <dbReference type="ARBA" id="ARBA00023136"/>
    </source>
</evidence>
<dbReference type="PROSITE" id="PS00430">
    <property type="entry name" value="TONB_DEPENDENT_REC_1"/>
    <property type="match status" value="1"/>
</dbReference>
<keyword evidence="20" id="KW-1185">Reference proteome</keyword>
<keyword evidence="12" id="KW-0675">Receptor</keyword>
<dbReference type="InterPro" id="IPR037066">
    <property type="entry name" value="Plug_dom_sf"/>
</dbReference>
<evidence type="ECO:0000256" key="14">
    <source>
        <dbReference type="PROSITE-ProRule" id="PRU01360"/>
    </source>
</evidence>
<evidence type="ECO:0000256" key="6">
    <source>
        <dbReference type="ARBA" id="ARBA00022692"/>
    </source>
</evidence>
<gene>
    <name evidence="19" type="ORF">SAMN04487958_104164</name>
</gene>
<evidence type="ECO:0000256" key="5">
    <source>
        <dbReference type="ARBA" id="ARBA00022496"/>
    </source>
</evidence>
<dbReference type="Pfam" id="PF00593">
    <property type="entry name" value="TonB_dep_Rec_b-barrel"/>
    <property type="match status" value="1"/>
</dbReference>
<reference evidence="20" key="1">
    <citation type="submission" date="2016-10" db="EMBL/GenBank/DDBJ databases">
        <authorList>
            <person name="Varghese N."/>
            <person name="Submissions S."/>
        </authorList>
    </citation>
    <scope>NUCLEOTIDE SEQUENCE [LARGE SCALE GENOMIC DNA]</scope>
    <source>
        <strain evidence="20">CGMCC 1.6495</strain>
    </source>
</reference>
<evidence type="ECO:0000313" key="20">
    <source>
        <dbReference type="Proteomes" id="UP000198505"/>
    </source>
</evidence>
<dbReference type="InterPro" id="IPR012910">
    <property type="entry name" value="Plug_dom"/>
</dbReference>
<evidence type="ECO:0000256" key="10">
    <source>
        <dbReference type="ARBA" id="ARBA00023077"/>
    </source>
</evidence>
<dbReference type="Gene3D" id="2.170.130.10">
    <property type="entry name" value="TonB-dependent receptor, plug domain"/>
    <property type="match status" value="1"/>
</dbReference>
<evidence type="ECO:0000256" key="3">
    <source>
        <dbReference type="ARBA" id="ARBA00022448"/>
    </source>
</evidence>
<evidence type="ECO:0000256" key="1">
    <source>
        <dbReference type="ARBA" id="ARBA00004571"/>
    </source>
</evidence>
<dbReference type="InterPro" id="IPR036942">
    <property type="entry name" value="Beta-barrel_TonB_sf"/>
</dbReference>
<name>A0A1H9T374_9GAMM</name>
<keyword evidence="7" id="KW-0732">Signal</keyword>
<dbReference type="AlphaFoldDB" id="A0A1H9T374"/>
<dbReference type="InterPro" id="IPR039426">
    <property type="entry name" value="TonB-dep_rcpt-like"/>
</dbReference>
<dbReference type="PANTHER" id="PTHR30069:SF42">
    <property type="entry name" value="FERRIC AEROBACTIN RECEPTOR"/>
    <property type="match status" value="1"/>
</dbReference>
<dbReference type="RefSeq" id="WP_340148046.1">
    <property type="nucleotide sequence ID" value="NZ_FOGS01000004.1"/>
</dbReference>
<evidence type="ECO:0000256" key="9">
    <source>
        <dbReference type="ARBA" id="ARBA00023065"/>
    </source>
</evidence>
<comment type="subcellular location">
    <subcellularLocation>
        <location evidence="1 14">Cell outer membrane</location>
        <topology evidence="1 14">Multi-pass membrane protein</topology>
    </subcellularLocation>
</comment>
<dbReference type="InterPro" id="IPR010916">
    <property type="entry name" value="TonB_box_CS"/>
</dbReference>
<dbReference type="FunFam" id="2.40.170.20:FF:000007">
    <property type="entry name" value="Ferric aerobactin receptor"/>
    <property type="match status" value="1"/>
</dbReference>
<protein>
    <submittedName>
        <fullName evidence="19">Iron complex outermembrane recepter protein</fullName>
    </submittedName>
</protein>
<keyword evidence="11 14" id="KW-0472">Membrane</keyword>
<evidence type="ECO:0000256" key="12">
    <source>
        <dbReference type="ARBA" id="ARBA00023170"/>
    </source>
</evidence>
<dbReference type="GO" id="GO:0009279">
    <property type="term" value="C:cell outer membrane"/>
    <property type="evidence" value="ECO:0007669"/>
    <property type="project" value="UniProtKB-SubCell"/>
</dbReference>
<keyword evidence="6 14" id="KW-0812">Transmembrane</keyword>
<feature type="short sequence motif" description="TonB box" evidence="15">
    <location>
        <begin position="28"/>
        <end position="34"/>
    </location>
</feature>
<keyword evidence="9" id="KW-0406">Ion transport</keyword>
<dbReference type="PROSITE" id="PS52016">
    <property type="entry name" value="TONB_DEPENDENT_REC_3"/>
    <property type="match status" value="1"/>
</dbReference>
<evidence type="ECO:0000259" key="17">
    <source>
        <dbReference type="Pfam" id="PF00593"/>
    </source>
</evidence>
<keyword evidence="10 15" id="KW-0798">TonB box</keyword>
<dbReference type="SUPFAM" id="SSF56935">
    <property type="entry name" value="Porins"/>
    <property type="match status" value="1"/>
</dbReference>
<dbReference type="EMBL" id="FOGS01000004">
    <property type="protein sequence ID" value="SER91517.1"/>
    <property type="molecule type" value="Genomic_DNA"/>
</dbReference>
<evidence type="ECO:0000259" key="18">
    <source>
        <dbReference type="Pfam" id="PF07715"/>
    </source>
</evidence>
<accession>A0A1H9T374</accession>
<evidence type="ECO:0000256" key="16">
    <source>
        <dbReference type="RuleBase" id="RU003357"/>
    </source>
</evidence>
<dbReference type="STRING" id="416874.SAMN04487958_104164"/>
<sequence length="705" mass="78640">MKKPLTFGLMVTAGSMATGLYAQENQDTMVVVGSRTPTQIDQVPSAAQVVEGEQLREQTSTGADLKTALGKLVPGLDFGPQGRTNAGQNMRGRTVQVLIDGVSMNNSRSLSRQFDSIDPFNIERVEVLSGASSLYGGGATGGIINIITKTGDEGGPNWESEVGTTTGFNNSDDLDYRVAQSASGGNEFVTGRIGVAYEDNGRHYDANGDEIFPDLAQSDLQGNRSLDILGNLSFQLTENQTLDLKAQLYESGYEDDKGVYFPNLTSSTPNLREAEIRDGFSADREPKTDRRMLNANYHHADFFGQDLYLQAYHREEESSFHPFPYPDDDGSYYFTTSKQNTTLSGLKTLMSSDISDTVSLDYGLDVDREEFDASQMYFDDSTTDATGGLVHKESRVEPRYPSFQIDGLSAFAQGDWQATEHWTLGAGIRQQHMNVDVDDFQPSGQALAKGGESDYDVTLFNASALYDFQNGHQTWTSYSEGFDLPDPSKYYGRPGQDASDQTLDGIKTRQVELGWRYQGNQWQTQAAAYYSWSNSTIELDDQLNTVQRDDKRRDYGLEASATRYLGDHWQVGGTLHALKSEQKIDGKWKKRGITVSPYPSQHTATLHAQWSDLDRTLRLQANRSWDYEDYQGDEIEGNTTLDLIGSHQTDFGKVSLGIENLTDEQYSTPWGQRASGFYSPYYGPEYLYDYQGRGRTYTLNWSMSY</sequence>
<dbReference type="Proteomes" id="UP000198505">
    <property type="component" value="Unassembled WGS sequence"/>
</dbReference>
<proteinExistence type="inferred from homology"/>
<evidence type="ECO:0000256" key="8">
    <source>
        <dbReference type="ARBA" id="ARBA00023004"/>
    </source>
</evidence>
<organism evidence="19 20">
    <name type="scientific">Vreelandella subterranea</name>
    <dbReference type="NCBI Taxonomy" id="416874"/>
    <lineage>
        <taxon>Bacteria</taxon>
        <taxon>Pseudomonadati</taxon>
        <taxon>Pseudomonadota</taxon>
        <taxon>Gammaproteobacteria</taxon>
        <taxon>Oceanospirillales</taxon>
        <taxon>Halomonadaceae</taxon>
        <taxon>Vreelandella</taxon>
    </lineage>
</organism>
<evidence type="ECO:0000313" key="19">
    <source>
        <dbReference type="EMBL" id="SER91517.1"/>
    </source>
</evidence>
<dbReference type="InterPro" id="IPR000531">
    <property type="entry name" value="Beta-barrel_TonB"/>
</dbReference>
<evidence type="ECO:0000256" key="13">
    <source>
        <dbReference type="ARBA" id="ARBA00023237"/>
    </source>
</evidence>
<evidence type="ECO:0000256" key="7">
    <source>
        <dbReference type="ARBA" id="ARBA00022729"/>
    </source>
</evidence>
<evidence type="ECO:0000256" key="4">
    <source>
        <dbReference type="ARBA" id="ARBA00022452"/>
    </source>
</evidence>
<dbReference type="GO" id="GO:0044718">
    <property type="term" value="P:siderophore transmembrane transport"/>
    <property type="evidence" value="ECO:0007669"/>
    <property type="project" value="TreeGrafter"/>
</dbReference>
<dbReference type="Gene3D" id="2.40.170.20">
    <property type="entry name" value="TonB-dependent receptor, beta-barrel domain"/>
    <property type="match status" value="1"/>
</dbReference>
<keyword evidence="8" id="KW-0408">Iron</keyword>
<dbReference type="CDD" id="cd01347">
    <property type="entry name" value="ligand_gated_channel"/>
    <property type="match status" value="1"/>
</dbReference>
<keyword evidence="5" id="KW-0410">Iron transport</keyword>
<dbReference type="GO" id="GO:0015344">
    <property type="term" value="F:siderophore uptake transmembrane transporter activity"/>
    <property type="evidence" value="ECO:0007669"/>
    <property type="project" value="TreeGrafter"/>
</dbReference>
<keyword evidence="13 14" id="KW-0998">Cell outer membrane</keyword>
<comment type="similarity">
    <text evidence="2 14 16">Belongs to the TonB-dependent receptor family.</text>
</comment>
<keyword evidence="4 14" id="KW-1134">Transmembrane beta strand</keyword>
<feature type="domain" description="TonB-dependent receptor plug" evidence="18">
    <location>
        <begin position="41"/>
        <end position="143"/>
    </location>
</feature>
<keyword evidence="3 14" id="KW-0813">Transport</keyword>
<feature type="domain" description="TonB-dependent receptor-like beta-barrel" evidence="17">
    <location>
        <begin position="249"/>
        <end position="661"/>
    </location>
</feature>
<dbReference type="PANTHER" id="PTHR30069">
    <property type="entry name" value="TONB-DEPENDENT OUTER MEMBRANE RECEPTOR"/>
    <property type="match status" value="1"/>
</dbReference>
<evidence type="ECO:0000256" key="15">
    <source>
        <dbReference type="PROSITE-ProRule" id="PRU10143"/>
    </source>
</evidence>
<evidence type="ECO:0000256" key="2">
    <source>
        <dbReference type="ARBA" id="ARBA00009810"/>
    </source>
</evidence>